<dbReference type="EMBL" id="VSRR010044787">
    <property type="protein sequence ID" value="MPC77007.1"/>
    <property type="molecule type" value="Genomic_DNA"/>
</dbReference>
<evidence type="ECO:0000256" key="1">
    <source>
        <dbReference type="SAM" id="MobiDB-lite"/>
    </source>
</evidence>
<accession>A0A5B7I689</accession>
<evidence type="ECO:0000313" key="3">
    <source>
        <dbReference type="Proteomes" id="UP000324222"/>
    </source>
</evidence>
<feature type="compositionally biased region" description="Low complexity" evidence="1">
    <location>
        <begin position="45"/>
        <end position="55"/>
    </location>
</feature>
<dbReference type="AlphaFoldDB" id="A0A5B7I689"/>
<protein>
    <submittedName>
        <fullName evidence="2">Uncharacterized protein</fullName>
    </submittedName>
</protein>
<evidence type="ECO:0000313" key="2">
    <source>
        <dbReference type="EMBL" id="MPC77007.1"/>
    </source>
</evidence>
<proteinExistence type="predicted"/>
<comment type="caution">
    <text evidence="2">The sequence shown here is derived from an EMBL/GenBank/DDBJ whole genome shotgun (WGS) entry which is preliminary data.</text>
</comment>
<keyword evidence="3" id="KW-1185">Reference proteome</keyword>
<feature type="region of interest" description="Disordered" evidence="1">
    <location>
        <begin position="36"/>
        <end position="55"/>
    </location>
</feature>
<name>A0A5B7I689_PORTR</name>
<gene>
    <name evidence="2" type="ORF">E2C01_071444</name>
</gene>
<dbReference type="Proteomes" id="UP000324222">
    <property type="component" value="Unassembled WGS sequence"/>
</dbReference>
<organism evidence="2 3">
    <name type="scientific">Portunus trituberculatus</name>
    <name type="common">Swimming crab</name>
    <name type="synonym">Neptunus trituberculatus</name>
    <dbReference type="NCBI Taxonomy" id="210409"/>
    <lineage>
        <taxon>Eukaryota</taxon>
        <taxon>Metazoa</taxon>
        <taxon>Ecdysozoa</taxon>
        <taxon>Arthropoda</taxon>
        <taxon>Crustacea</taxon>
        <taxon>Multicrustacea</taxon>
        <taxon>Malacostraca</taxon>
        <taxon>Eumalacostraca</taxon>
        <taxon>Eucarida</taxon>
        <taxon>Decapoda</taxon>
        <taxon>Pleocyemata</taxon>
        <taxon>Brachyura</taxon>
        <taxon>Eubrachyura</taxon>
        <taxon>Portunoidea</taxon>
        <taxon>Portunidae</taxon>
        <taxon>Portuninae</taxon>
        <taxon>Portunus</taxon>
    </lineage>
</organism>
<sequence>MHARRTGGHNGCHSSITPTSLSLSRTLLSMPRSLTVHHHHPTPLPLTCPSHSVAY</sequence>
<reference evidence="2 3" key="1">
    <citation type="submission" date="2019-05" db="EMBL/GenBank/DDBJ databases">
        <title>Another draft genome of Portunus trituberculatus and its Hox gene families provides insights of decapod evolution.</title>
        <authorList>
            <person name="Jeong J.-H."/>
            <person name="Song I."/>
            <person name="Kim S."/>
            <person name="Choi T."/>
            <person name="Kim D."/>
            <person name="Ryu S."/>
            <person name="Kim W."/>
        </authorList>
    </citation>
    <scope>NUCLEOTIDE SEQUENCE [LARGE SCALE GENOMIC DNA]</scope>
    <source>
        <tissue evidence="2">Muscle</tissue>
    </source>
</reference>